<dbReference type="OrthoDB" id="10006090at2759"/>
<protein>
    <submittedName>
        <fullName evidence="1">Uncharacterized protein</fullName>
    </submittedName>
</protein>
<proteinExistence type="predicted"/>
<dbReference type="Proteomes" id="UP000699462">
    <property type="component" value="Unassembled WGS sequence"/>
</dbReference>
<dbReference type="PROSITE" id="PS50096">
    <property type="entry name" value="IQ"/>
    <property type="match status" value="1"/>
</dbReference>
<organism evidence="1 2">
    <name type="scientific">Paragonimus westermani</name>
    <dbReference type="NCBI Taxonomy" id="34504"/>
    <lineage>
        <taxon>Eukaryota</taxon>
        <taxon>Metazoa</taxon>
        <taxon>Spiralia</taxon>
        <taxon>Lophotrochozoa</taxon>
        <taxon>Platyhelminthes</taxon>
        <taxon>Trematoda</taxon>
        <taxon>Digenea</taxon>
        <taxon>Plagiorchiida</taxon>
        <taxon>Troglotremata</taxon>
        <taxon>Troglotrematidae</taxon>
        <taxon>Paragonimus</taxon>
    </lineage>
</organism>
<evidence type="ECO:0000313" key="1">
    <source>
        <dbReference type="EMBL" id="KAF8568880.1"/>
    </source>
</evidence>
<reference evidence="1 2" key="1">
    <citation type="submission" date="2019-07" db="EMBL/GenBank/DDBJ databases">
        <title>Annotation for the trematode Paragonimus westermani.</title>
        <authorList>
            <person name="Choi Y.-J."/>
        </authorList>
    </citation>
    <scope>NUCLEOTIDE SEQUENCE [LARGE SCALE GENOMIC DNA]</scope>
    <source>
        <strain evidence="1">180907_Pwestermani</strain>
    </source>
</reference>
<name>A0A8T0DMM6_9TREM</name>
<accession>A0A8T0DMM6</accession>
<dbReference type="EMBL" id="JTDF01002361">
    <property type="protein sequence ID" value="KAF8568880.1"/>
    <property type="molecule type" value="Genomic_DNA"/>
</dbReference>
<evidence type="ECO:0000313" key="2">
    <source>
        <dbReference type="Proteomes" id="UP000699462"/>
    </source>
</evidence>
<keyword evidence="2" id="KW-1185">Reference proteome</keyword>
<gene>
    <name evidence="1" type="ORF">P879_04072</name>
</gene>
<comment type="caution">
    <text evidence="1">The sequence shown here is derived from an EMBL/GenBank/DDBJ whole genome shotgun (WGS) entry which is preliminary data.</text>
</comment>
<sequence length="82" mass="10111">MPEPVFPSKLALIQSQDTQQALRIQNWWRRHRERNIFKHIVLILRSLESIPQKDLLQRLCPIERKFLKELHAFNYEIKLRFF</sequence>
<dbReference type="AlphaFoldDB" id="A0A8T0DMM6"/>